<comment type="caution">
    <text evidence="4">The sequence shown here is derived from an EMBL/GenBank/DDBJ whole genome shotgun (WGS) entry which is preliminary data.</text>
</comment>
<dbReference type="InterPro" id="IPR025948">
    <property type="entry name" value="HTH-like_dom"/>
</dbReference>
<evidence type="ECO:0000313" key="5">
    <source>
        <dbReference type="Proteomes" id="UP000675781"/>
    </source>
</evidence>
<dbReference type="InterPro" id="IPR036397">
    <property type="entry name" value="RNaseH_sf"/>
</dbReference>
<organism evidence="4 5">
    <name type="scientific">Actinospica durhamensis</name>
    <dbReference type="NCBI Taxonomy" id="1508375"/>
    <lineage>
        <taxon>Bacteria</taxon>
        <taxon>Bacillati</taxon>
        <taxon>Actinomycetota</taxon>
        <taxon>Actinomycetes</taxon>
        <taxon>Catenulisporales</taxon>
        <taxon>Actinospicaceae</taxon>
        <taxon>Actinospica</taxon>
    </lineage>
</organism>
<keyword evidence="2" id="KW-0175">Coiled coil</keyword>
<reference evidence="4" key="1">
    <citation type="submission" date="2021-04" db="EMBL/GenBank/DDBJ databases">
        <title>Genome based classification of Actinospica acidithermotolerans sp. nov., an actinobacterium isolated from an Indonesian hot spring.</title>
        <authorList>
            <person name="Kusuma A.B."/>
            <person name="Putra K.E."/>
            <person name="Nafisah S."/>
            <person name="Loh J."/>
            <person name="Nouioui I."/>
            <person name="Goodfellow M."/>
        </authorList>
    </citation>
    <scope>NUCLEOTIDE SEQUENCE</scope>
    <source>
        <strain evidence="4">CSCA 57</strain>
    </source>
</reference>
<dbReference type="Gene3D" id="3.30.420.10">
    <property type="entry name" value="Ribonuclease H-like superfamily/Ribonuclease H"/>
    <property type="match status" value="1"/>
</dbReference>
<proteinExistence type="predicted"/>
<dbReference type="InterPro" id="IPR012337">
    <property type="entry name" value="RNaseH-like_sf"/>
</dbReference>
<dbReference type="PANTHER" id="PTHR46889">
    <property type="entry name" value="TRANSPOSASE INSF FOR INSERTION SEQUENCE IS3B-RELATED"/>
    <property type="match status" value="1"/>
</dbReference>
<protein>
    <submittedName>
        <fullName evidence="4">IS3 family transposase</fullName>
    </submittedName>
</protein>
<dbReference type="Pfam" id="PF01527">
    <property type="entry name" value="HTH_Tnp_1"/>
    <property type="match status" value="1"/>
</dbReference>
<feature type="coiled-coil region" evidence="2">
    <location>
        <begin position="75"/>
        <end position="102"/>
    </location>
</feature>
<dbReference type="SUPFAM" id="SSF46689">
    <property type="entry name" value="Homeodomain-like"/>
    <property type="match status" value="1"/>
</dbReference>
<dbReference type="PROSITE" id="PS50994">
    <property type="entry name" value="INTEGRASE"/>
    <property type="match status" value="1"/>
</dbReference>
<dbReference type="SUPFAM" id="SSF53098">
    <property type="entry name" value="Ribonuclease H-like"/>
    <property type="match status" value="1"/>
</dbReference>
<dbReference type="InterPro" id="IPR048020">
    <property type="entry name" value="Transpos_IS3"/>
</dbReference>
<keyword evidence="5" id="KW-1185">Reference proteome</keyword>
<name>A0A941F1S5_9ACTN</name>
<dbReference type="Pfam" id="PF00665">
    <property type="entry name" value="rve"/>
    <property type="match status" value="1"/>
</dbReference>
<dbReference type="InterPro" id="IPR009057">
    <property type="entry name" value="Homeodomain-like_sf"/>
</dbReference>
<feature type="domain" description="Integrase catalytic" evidence="3">
    <location>
        <begin position="224"/>
        <end position="399"/>
    </location>
</feature>
<dbReference type="EMBL" id="JAGSOG010000583">
    <property type="protein sequence ID" value="MBR7839734.1"/>
    <property type="molecule type" value="Genomic_DNA"/>
</dbReference>
<dbReference type="GO" id="GO:0003677">
    <property type="term" value="F:DNA binding"/>
    <property type="evidence" value="ECO:0007669"/>
    <property type="project" value="InterPro"/>
</dbReference>
<dbReference type="Proteomes" id="UP000675781">
    <property type="component" value="Unassembled WGS sequence"/>
</dbReference>
<sequence>MDKGGAGKGSGRRWYSPEFKAEAVREVLDGPRPVSRVSVEIGVDEGTLRRWVQLERRRRVGDPDAVAPMAHGGDAASDAARIRELERELREARQEADFLKKAAGLLRPRPSVSERYELIDGEKARFPLALMCRALEVSRSGYYAWRARPASATVERRRDLQVEIYEIFYAVGRMRYGYRRVHQMLRRRGIEAGPELVRGLMRELGLLPLQRRPWRRTTIADPDAEATPDLVARRFAAEHVGQVMVGDITYIRTWEGWVYLATVIDCATKMVLGYATAEHMRAGLVIDALSMAVRNHRIPADAVFHSDRGSQYTSAEYRKVLTAHGIRPSMGKRGVCWDNAMAESFNAVIKNELIYPTEYQTRKHAERDIAAYIELFYNCQRLHSGIGYATPLEAYREKQANLTLAA</sequence>
<dbReference type="InterPro" id="IPR001584">
    <property type="entry name" value="Integrase_cat-core"/>
</dbReference>
<dbReference type="GO" id="GO:0004803">
    <property type="term" value="F:transposase activity"/>
    <property type="evidence" value="ECO:0007669"/>
    <property type="project" value="InterPro"/>
</dbReference>
<comment type="function">
    <text evidence="1">Involved in the transposition of the insertion sequence.</text>
</comment>
<evidence type="ECO:0000256" key="2">
    <source>
        <dbReference type="SAM" id="Coils"/>
    </source>
</evidence>
<gene>
    <name evidence="4" type="ORF">KDL01_41185</name>
</gene>
<dbReference type="GO" id="GO:0015074">
    <property type="term" value="P:DNA integration"/>
    <property type="evidence" value="ECO:0007669"/>
    <property type="project" value="InterPro"/>
</dbReference>
<evidence type="ECO:0000256" key="1">
    <source>
        <dbReference type="ARBA" id="ARBA00002286"/>
    </source>
</evidence>
<dbReference type="Pfam" id="PF13276">
    <property type="entry name" value="HTH_21"/>
    <property type="match status" value="1"/>
</dbReference>
<dbReference type="Pfam" id="PF13333">
    <property type="entry name" value="rve_2"/>
    <property type="match status" value="1"/>
</dbReference>
<dbReference type="InterPro" id="IPR050900">
    <property type="entry name" value="Transposase_IS3/IS150/IS904"/>
</dbReference>
<dbReference type="GO" id="GO:0006313">
    <property type="term" value="P:DNA transposition"/>
    <property type="evidence" value="ECO:0007669"/>
    <property type="project" value="InterPro"/>
</dbReference>
<evidence type="ECO:0000313" key="4">
    <source>
        <dbReference type="EMBL" id="MBR7839734.1"/>
    </source>
</evidence>
<dbReference type="Gene3D" id="1.10.10.60">
    <property type="entry name" value="Homeodomain-like"/>
    <property type="match status" value="1"/>
</dbReference>
<evidence type="ECO:0000259" key="3">
    <source>
        <dbReference type="PROSITE" id="PS50994"/>
    </source>
</evidence>
<dbReference type="PANTHER" id="PTHR46889:SF4">
    <property type="entry name" value="TRANSPOSASE INSO FOR INSERTION SEQUENCE ELEMENT IS911B-RELATED"/>
    <property type="match status" value="1"/>
</dbReference>
<accession>A0A941F1S5</accession>
<dbReference type="AlphaFoldDB" id="A0A941F1S5"/>
<dbReference type="InterPro" id="IPR002514">
    <property type="entry name" value="Transposase_8"/>
</dbReference>
<dbReference type="NCBIfam" id="NF033516">
    <property type="entry name" value="transpos_IS3"/>
    <property type="match status" value="1"/>
</dbReference>